<protein>
    <recommendedName>
        <fullName evidence="4">BTB domain-containing protein</fullName>
    </recommendedName>
</protein>
<comment type="caution">
    <text evidence="2">The sequence shown here is derived from an EMBL/GenBank/DDBJ whole genome shotgun (WGS) entry which is preliminary data.</text>
</comment>
<dbReference type="OrthoDB" id="3256367at2759"/>
<evidence type="ECO:0000256" key="1">
    <source>
        <dbReference type="SAM" id="MobiDB-lite"/>
    </source>
</evidence>
<evidence type="ECO:0000313" key="3">
    <source>
        <dbReference type="Proteomes" id="UP000521943"/>
    </source>
</evidence>
<dbReference type="AlphaFoldDB" id="A0A8H6H6C2"/>
<dbReference type="Proteomes" id="UP000521943">
    <property type="component" value="Unassembled WGS sequence"/>
</dbReference>
<feature type="region of interest" description="Disordered" evidence="1">
    <location>
        <begin position="590"/>
        <end position="643"/>
    </location>
</feature>
<accession>A0A8H6H6C2</accession>
<feature type="region of interest" description="Disordered" evidence="1">
    <location>
        <begin position="100"/>
        <end position="138"/>
    </location>
</feature>
<dbReference type="EMBL" id="JACGCI010000269">
    <property type="protein sequence ID" value="KAF6741284.1"/>
    <property type="molecule type" value="Genomic_DNA"/>
</dbReference>
<name>A0A8H6H6C2_9AGAR</name>
<feature type="compositionally biased region" description="Acidic residues" evidence="1">
    <location>
        <begin position="594"/>
        <end position="605"/>
    </location>
</feature>
<feature type="compositionally biased region" description="Acidic residues" evidence="1">
    <location>
        <begin position="104"/>
        <end position="119"/>
    </location>
</feature>
<evidence type="ECO:0000313" key="2">
    <source>
        <dbReference type="EMBL" id="KAF6741284.1"/>
    </source>
</evidence>
<keyword evidence="3" id="KW-1185">Reference proteome</keyword>
<proteinExistence type="predicted"/>
<organism evidence="2 3">
    <name type="scientific">Ephemerocybe angulata</name>
    <dbReference type="NCBI Taxonomy" id="980116"/>
    <lineage>
        <taxon>Eukaryota</taxon>
        <taxon>Fungi</taxon>
        <taxon>Dikarya</taxon>
        <taxon>Basidiomycota</taxon>
        <taxon>Agaricomycotina</taxon>
        <taxon>Agaricomycetes</taxon>
        <taxon>Agaricomycetidae</taxon>
        <taxon>Agaricales</taxon>
        <taxon>Agaricineae</taxon>
        <taxon>Psathyrellaceae</taxon>
        <taxon>Ephemerocybe</taxon>
    </lineage>
</organism>
<feature type="compositionally biased region" description="Basic and acidic residues" evidence="1">
    <location>
        <begin position="626"/>
        <end position="643"/>
    </location>
</feature>
<gene>
    <name evidence="2" type="ORF">DFP72DRAFT_1084541</name>
</gene>
<sequence>MDSRRQSPIDLCPPEVWTQILDMACLDDGFTSRSLSEVSRRIRVASAGYLYSSLKIESVSQLLKLEEQLLGPEDGSVHDTTLETRFLCILLPAAILNVEKPLDDPGDDETSDNDPDDSETASTSSSEDSDASADYDAKSLEEQEAAELAAEVVGLHEDRQKDAWDTIESGVTELLDSWRHVMDQQSYQVYKVIRRLLEACSTTLEGLTLYHYPGPHIPHDIYMPKLPRLRHLAIAFSSSNRTYVGMKRTPEPDYRLSPLFPSLRVLHLPNKNFSIDWLTYLIKSLPDSADVTIVGDMVIRRYWRAFVSNSQKPQQHNWKFMVSSPSTEDVLSDFMRAVWLENISRKIIDGGDENYYTKLLDRVDDYVEVENSTQETFDDAPNRDDVFRWPTNIGFVVEGTEFYVPRYHFLLGSPVLSEKYRLKTTHYPASIEVGNKITVAQFRVFLRLLYPIYTTSTLTTFTSEEWRAILEVSTTLHHNEFRKLALRHLDHTGALTDIELVRLGRRVYMPLWVLAGYRALVKRQAPISKEESYDIGVETAGTLMNIRRILARESARLGTRGEFDAFLDGEIRTRFGSQLAALEAASAQFRAASEDVEDEEEEEEEDRHPTPGTTAIAMDTSTGMEMKTDSPVKASSKHEAKEISELEEEIRRLRRELEDRIGELERRKIKAGASDAPVV</sequence>
<reference evidence="2 3" key="1">
    <citation type="submission" date="2020-07" db="EMBL/GenBank/DDBJ databases">
        <title>Comparative genomics of pyrophilous fungi reveals a link between fire events and developmental genes.</title>
        <authorList>
            <consortium name="DOE Joint Genome Institute"/>
            <person name="Steindorff A.S."/>
            <person name="Carver A."/>
            <person name="Calhoun S."/>
            <person name="Stillman K."/>
            <person name="Liu H."/>
            <person name="Lipzen A."/>
            <person name="Pangilinan J."/>
            <person name="Labutti K."/>
            <person name="Bruns T.D."/>
            <person name="Grigoriev I.V."/>
        </authorList>
    </citation>
    <scope>NUCLEOTIDE SEQUENCE [LARGE SCALE GENOMIC DNA]</scope>
    <source>
        <strain evidence="2 3">CBS 144469</strain>
    </source>
</reference>
<evidence type="ECO:0008006" key="4">
    <source>
        <dbReference type="Google" id="ProtNLM"/>
    </source>
</evidence>